<dbReference type="Proteomes" id="UP000095287">
    <property type="component" value="Unplaced"/>
</dbReference>
<organism evidence="1 2">
    <name type="scientific">Steinernema glaseri</name>
    <dbReference type="NCBI Taxonomy" id="37863"/>
    <lineage>
        <taxon>Eukaryota</taxon>
        <taxon>Metazoa</taxon>
        <taxon>Ecdysozoa</taxon>
        <taxon>Nematoda</taxon>
        <taxon>Chromadorea</taxon>
        <taxon>Rhabditida</taxon>
        <taxon>Tylenchina</taxon>
        <taxon>Panagrolaimomorpha</taxon>
        <taxon>Strongyloidoidea</taxon>
        <taxon>Steinernematidae</taxon>
        <taxon>Steinernema</taxon>
    </lineage>
</organism>
<evidence type="ECO:0000313" key="2">
    <source>
        <dbReference type="WBParaSite" id="L893_g7695.t1"/>
    </source>
</evidence>
<dbReference type="AlphaFoldDB" id="A0A1I8ANU7"/>
<dbReference type="InterPro" id="IPR038113">
    <property type="entry name" value="MITD1_C_sf"/>
</dbReference>
<proteinExistence type="predicted"/>
<dbReference type="WBParaSite" id="L893_g7695.t1">
    <property type="protein sequence ID" value="L893_g7695.t1"/>
    <property type="gene ID" value="L893_g7695"/>
</dbReference>
<keyword evidence="1" id="KW-1185">Reference proteome</keyword>
<dbReference type="Gene3D" id="3.30.870.30">
    <property type="entry name" value="MITD, C-terminal phospholipase D-like domain"/>
    <property type="match status" value="1"/>
</dbReference>
<reference evidence="2" key="1">
    <citation type="submission" date="2016-11" db="UniProtKB">
        <authorList>
            <consortium name="WormBaseParasite"/>
        </authorList>
    </citation>
    <scope>IDENTIFICATION</scope>
</reference>
<protein>
    <submittedName>
        <fullName evidence="2">Uncharacterized protein</fullName>
    </submittedName>
</protein>
<name>A0A1I8ANU7_9BILA</name>
<sequence>MDAMCLRMRKQVDAWAVKKLNRTLKIERVKCPLRYTPWSFIKTFADGGISDATARFDSEFGNYLNNQTAVIRINEPYIQKQKSSINMSADQQAAFERYDYLLKAFLTMCVNRAPRCLIYEVCAQYLIDADRRKDLENFLNQISPNSRNIKLHVRYICYLHDRRFSFMEGIPSCPGPLKMTEIISGRGLGMFFVERDHSGNGHTVTGTLQTDINVVEYYQ</sequence>
<accession>A0A1I8ANU7</accession>
<evidence type="ECO:0000313" key="1">
    <source>
        <dbReference type="Proteomes" id="UP000095287"/>
    </source>
</evidence>